<reference evidence="3 4" key="1">
    <citation type="submission" date="2013-11" db="EMBL/GenBank/DDBJ databases">
        <title>Metagenomic analysis of a methanogenic consortium involved in long chain n-alkane degradation.</title>
        <authorList>
            <person name="Davidova I.A."/>
            <person name="Callaghan A.V."/>
            <person name="Wawrik B."/>
            <person name="Pruitt S."/>
            <person name="Marks C."/>
            <person name="Duncan K.E."/>
            <person name="Suflita J.M."/>
        </authorList>
    </citation>
    <scope>NUCLEOTIDE SEQUENCE [LARGE SCALE GENOMIC DNA]</scope>
    <source>
        <strain evidence="3 4">SPR</strain>
    </source>
</reference>
<dbReference type="InterPro" id="IPR050902">
    <property type="entry name" value="ABC_Transporter_SBP"/>
</dbReference>
<feature type="coiled-coil region" evidence="1">
    <location>
        <begin position="144"/>
        <end position="171"/>
    </location>
</feature>
<dbReference type="AlphaFoldDB" id="A0A0D2K134"/>
<protein>
    <recommendedName>
        <fullName evidence="2">Fe/B12 periplasmic-binding domain-containing protein</fullName>
    </recommendedName>
</protein>
<dbReference type="PANTHER" id="PTHR30535">
    <property type="entry name" value="VITAMIN B12-BINDING PROTEIN"/>
    <property type="match status" value="1"/>
</dbReference>
<name>A0A0D2K134_9BACT</name>
<accession>A0A0D2K134</accession>
<evidence type="ECO:0000259" key="2">
    <source>
        <dbReference type="PROSITE" id="PS50983"/>
    </source>
</evidence>
<dbReference type="GO" id="GO:0071281">
    <property type="term" value="P:cellular response to iron ion"/>
    <property type="evidence" value="ECO:0007669"/>
    <property type="project" value="TreeGrafter"/>
</dbReference>
<dbReference type="EMBL" id="AZAC01000003">
    <property type="protein sequence ID" value="KIX15405.1"/>
    <property type="molecule type" value="Genomic_DNA"/>
</dbReference>
<organism evidence="3 4">
    <name type="scientific">Dethiosulfatarculus sandiegensis</name>
    <dbReference type="NCBI Taxonomy" id="1429043"/>
    <lineage>
        <taxon>Bacteria</taxon>
        <taxon>Pseudomonadati</taxon>
        <taxon>Thermodesulfobacteriota</taxon>
        <taxon>Desulfarculia</taxon>
        <taxon>Desulfarculales</taxon>
        <taxon>Desulfarculaceae</taxon>
        <taxon>Dethiosulfatarculus</taxon>
    </lineage>
</organism>
<dbReference type="Proteomes" id="UP000032233">
    <property type="component" value="Unassembled WGS sequence"/>
</dbReference>
<sequence>MGFCLSASAAQAATYKKIEKKNLIIIGDRVVDIAYNLGVIPVGLSARCSMWPMCEKIKVIGQPVGCPGCVSKGKTAKLKKLIKQKNIKLALVEKSDPFCILVPKANPLDAIKVFQKMGVKVITIDFKEGIPSAIQQTAAALGKKEQGAKLKETYEKNLTKLNNKMKNLKIGKKVVVLNGVYQAATGKSFIRVEVPGGYTDRFILTPLGCQNVGGALVKGRKAVKGYVGLRKLKGLSKNKPDVIVITGDATGVQKALTRQVANDPELGKVPVYSLPGYIDSSVIEKPAIVSKWIWALK</sequence>
<proteinExistence type="predicted"/>
<keyword evidence="4" id="KW-1185">Reference proteome</keyword>
<dbReference type="InParanoid" id="A0A0D2K134"/>
<dbReference type="PROSITE" id="PS50983">
    <property type="entry name" value="FE_B12_PBP"/>
    <property type="match status" value="1"/>
</dbReference>
<dbReference type="InterPro" id="IPR002491">
    <property type="entry name" value="ABC_transptr_periplasmic_BD"/>
</dbReference>
<gene>
    <name evidence="3" type="ORF">X474_03585</name>
</gene>
<dbReference type="Gene3D" id="3.40.50.1980">
    <property type="entry name" value="Nitrogenase molybdenum iron protein domain"/>
    <property type="match status" value="1"/>
</dbReference>
<dbReference type="SUPFAM" id="SSF53807">
    <property type="entry name" value="Helical backbone' metal receptor"/>
    <property type="match status" value="1"/>
</dbReference>
<evidence type="ECO:0000256" key="1">
    <source>
        <dbReference type="SAM" id="Coils"/>
    </source>
</evidence>
<feature type="domain" description="Fe/B12 periplasmic-binding" evidence="2">
    <location>
        <begin position="22"/>
        <end position="297"/>
    </location>
</feature>
<keyword evidence="1" id="KW-0175">Coiled coil</keyword>
<evidence type="ECO:0000313" key="3">
    <source>
        <dbReference type="EMBL" id="KIX15405.1"/>
    </source>
</evidence>
<comment type="caution">
    <text evidence="3">The sequence shown here is derived from an EMBL/GenBank/DDBJ whole genome shotgun (WGS) entry which is preliminary data.</text>
</comment>
<evidence type="ECO:0000313" key="4">
    <source>
        <dbReference type="Proteomes" id="UP000032233"/>
    </source>
</evidence>
<dbReference type="STRING" id="1429043.X474_03585"/>
<dbReference type="PANTHER" id="PTHR30535:SF34">
    <property type="entry name" value="MOLYBDATE-BINDING PROTEIN MOLA"/>
    <property type="match status" value="1"/>
</dbReference>